<dbReference type="GO" id="GO:0009416">
    <property type="term" value="P:response to light stimulus"/>
    <property type="evidence" value="ECO:0007669"/>
    <property type="project" value="TreeGrafter"/>
</dbReference>
<keyword evidence="3 6" id="KW-0285">Flavoprotein</keyword>
<organism evidence="10 11">
    <name type="scientific">Faucicola atlantae</name>
    <dbReference type="NCBI Taxonomy" id="34059"/>
    <lineage>
        <taxon>Bacteria</taxon>
        <taxon>Pseudomonadati</taxon>
        <taxon>Pseudomonadota</taxon>
        <taxon>Gammaproteobacteria</taxon>
        <taxon>Moraxellales</taxon>
        <taxon>Moraxellaceae</taxon>
        <taxon>Faucicola</taxon>
    </lineage>
</organism>
<name>A0A1B8QEQ2_9GAMM</name>
<dbReference type="Gene3D" id="1.25.40.80">
    <property type="match status" value="1"/>
</dbReference>
<reference evidence="10 11" key="1">
    <citation type="submission" date="2016-06" db="EMBL/GenBank/DDBJ databases">
        <title>Draft genome of Moraxella atlantae CCUG 59586.</title>
        <authorList>
            <person name="Salva-Serra F."/>
            <person name="Engstrom-Jakobsson H."/>
            <person name="Thorell K."/>
            <person name="Gonzales-Siles L."/>
            <person name="Karlsson R."/>
            <person name="Boulund F."/>
            <person name="Engstrand L."/>
            <person name="Kristiansson E."/>
            <person name="Moore E."/>
        </authorList>
    </citation>
    <scope>NUCLEOTIDE SEQUENCE [LARGE SCALE GENOMIC DNA]</scope>
    <source>
        <strain evidence="10 11">CCUG 59586</strain>
    </source>
</reference>
<evidence type="ECO:0000313" key="10">
    <source>
        <dbReference type="EMBL" id="OBX80165.1"/>
    </source>
</evidence>
<evidence type="ECO:0000256" key="5">
    <source>
        <dbReference type="ARBA" id="ARBA00022991"/>
    </source>
</evidence>
<feature type="site" description="Electron transfer via tryptophanyl radical" evidence="7">
    <location>
        <position position="444"/>
    </location>
</feature>
<evidence type="ECO:0000256" key="8">
    <source>
        <dbReference type="RuleBase" id="RU004182"/>
    </source>
</evidence>
<comment type="caution">
    <text evidence="10">The sequence shown here is derived from an EMBL/GenBank/DDBJ whole genome shotgun (WGS) entry which is preliminary data.</text>
</comment>
<dbReference type="InterPro" id="IPR036155">
    <property type="entry name" value="Crypto/Photolyase_N_sf"/>
</dbReference>
<comment type="similarity">
    <text evidence="8">Belongs to the DNA photolyase family.</text>
</comment>
<dbReference type="Gene3D" id="3.40.50.620">
    <property type="entry name" value="HUPs"/>
    <property type="match status" value="1"/>
</dbReference>
<gene>
    <name evidence="10" type="ORF">A9306_07950</name>
</gene>
<dbReference type="SUPFAM" id="SSF52425">
    <property type="entry name" value="Cryptochrome/photolyase, N-terminal domain"/>
    <property type="match status" value="1"/>
</dbReference>
<dbReference type="InterPro" id="IPR018394">
    <property type="entry name" value="DNA_photolyase_1_CS_C"/>
</dbReference>
<feature type="domain" description="Photolyase/cryptochrome alpha/beta" evidence="9">
    <location>
        <begin position="28"/>
        <end position="165"/>
    </location>
</feature>
<feature type="binding site" evidence="6">
    <location>
        <begin position="294"/>
        <end position="298"/>
    </location>
    <ligand>
        <name>FAD</name>
        <dbReference type="ChEBI" id="CHEBI:57692"/>
    </ligand>
</feature>
<comment type="cofactor">
    <cofactor evidence="1">
        <name>(6R)-5,10-methylene-5,6,7,8-tetrahydrofolate</name>
        <dbReference type="ChEBI" id="CHEBI:15636"/>
    </cofactor>
</comment>
<feature type="site" description="Electron transfer via tryptophanyl radical" evidence="7">
    <location>
        <position position="421"/>
    </location>
</feature>
<dbReference type="InterPro" id="IPR005101">
    <property type="entry name" value="Cryptochr/Photolyase_FAD-bd"/>
</dbReference>
<dbReference type="Proteomes" id="UP000092616">
    <property type="component" value="Unassembled WGS sequence"/>
</dbReference>
<protein>
    <recommendedName>
        <fullName evidence="9">Photolyase/cryptochrome alpha/beta domain-containing protein</fullName>
    </recommendedName>
</protein>
<dbReference type="InterPro" id="IPR014729">
    <property type="entry name" value="Rossmann-like_a/b/a_fold"/>
</dbReference>
<dbReference type="PROSITE" id="PS51645">
    <property type="entry name" value="PHR_CRY_ALPHA_BETA"/>
    <property type="match status" value="1"/>
</dbReference>
<feature type="binding site" evidence="6">
    <location>
        <begin position="434"/>
        <end position="436"/>
    </location>
    <ligand>
        <name>FAD</name>
        <dbReference type="ChEBI" id="CHEBI:57692"/>
    </ligand>
</feature>
<evidence type="ECO:0000256" key="6">
    <source>
        <dbReference type="PIRSR" id="PIRSR602081-1"/>
    </source>
</evidence>
<accession>A0A1B8QEQ2</accession>
<dbReference type="EMBL" id="LZNA01000037">
    <property type="protein sequence ID" value="OBX80165.1"/>
    <property type="molecule type" value="Genomic_DNA"/>
</dbReference>
<keyword evidence="5 8" id="KW-0157">Chromophore</keyword>
<dbReference type="Gene3D" id="1.10.579.10">
    <property type="entry name" value="DNA Cyclobutane Dipyrimidine Photolyase, subunit A, domain 3"/>
    <property type="match status" value="1"/>
</dbReference>
<keyword evidence="4 6" id="KW-0274">FAD</keyword>
<feature type="binding site" evidence="6">
    <location>
        <begin position="335"/>
        <end position="342"/>
    </location>
    <ligand>
        <name>FAD</name>
        <dbReference type="ChEBI" id="CHEBI:57692"/>
    </ligand>
</feature>
<dbReference type="AlphaFoldDB" id="A0A1B8QEQ2"/>
<evidence type="ECO:0000313" key="11">
    <source>
        <dbReference type="Proteomes" id="UP000092616"/>
    </source>
</evidence>
<dbReference type="GO" id="GO:0006950">
    <property type="term" value="P:response to stress"/>
    <property type="evidence" value="ECO:0007669"/>
    <property type="project" value="UniProtKB-ARBA"/>
</dbReference>
<dbReference type="InterPro" id="IPR036134">
    <property type="entry name" value="Crypto/Photolyase_FAD-like_sf"/>
</dbReference>
<feature type="binding site" evidence="6">
    <location>
        <position position="332"/>
    </location>
    <ligand>
        <name>FAD</name>
        <dbReference type="ChEBI" id="CHEBI:57692"/>
    </ligand>
</feature>
<evidence type="ECO:0000256" key="7">
    <source>
        <dbReference type="PIRSR" id="PIRSR602081-2"/>
    </source>
</evidence>
<evidence type="ECO:0000259" key="9">
    <source>
        <dbReference type="PROSITE" id="PS51645"/>
    </source>
</evidence>
<feature type="binding site" evidence="6">
    <location>
        <position position="278"/>
    </location>
    <ligand>
        <name>FAD</name>
        <dbReference type="ChEBI" id="CHEBI:57692"/>
    </ligand>
</feature>
<proteinExistence type="inferred from homology"/>
<evidence type="ECO:0000256" key="1">
    <source>
        <dbReference type="ARBA" id="ARBA00001932"/>
    </source>
</evidence>
<dbReference type="GO" id="GO:0003677">
    <property type="term" value="F:DNA binding"/>
    <property type="evidence" value="ECO:0007669"/>
    <property type="project" value="TreeGrafter"/>
</dbReference>
<dbReference type="GO" id="GO:0071949">
    <property type="term" value="F:FAD binding"/>
    <property type="evidence" value="ECO:0007669"/>
    <property type="project" value="TreeGrafter"/>
</dbReference>
<keyword evidence="11" id="KW-1185">Reference proteome</keyword>
<dbReference type="Pfam" id="PF00875">
    <property type="entry name" value="DNA_photolyase"/>
    <property type="match status" value="1"/>
</dbReference>
<feature type="site" description="Electron transfer via tryptophanyl radical" evidence="7">
    <location>
        <position position="368"/>
    </location>
</feature>
<comment type="cofactor">
    <cofactor evidence="6">
        <name>FAD</name>
        <dbReference type="ChEBI" id="CHEBI:57692"/>
    </cofactor>
    <text evidence="6">Binds 1 FAD per subunit.</text>
</comment>
<evidence type="ECO:0000256" key="2">
    <source>
        <dbReference type="ARBA" id="ARBA00005862"/>
    </source>
</evidence>
<dbReference type="SUPFAM" id="SSF48173">
    <property type="entry name" value="Cryptochrome/photolyase FAD-binding domain"/>
    <property type="match status" value="1"/>
</dbReference>
<dbReference type="InterPro" id="IPR006050">
    <property type="entry name" value="DNA_photolyase_N"/>
</dbReference>
<dbReference type="GO" id="GO:0003904">
    <property type="term" value="F:deoxyribodipyrimidine photo-lyase activity"/>
    <property type="evidence" value="ECO:0007669"/>
    <property type="project" value="TreeGrafter"/>
</dbReference>
<dbReference type="GO" id="GO:0006139">
    <property type="term" value="P:nucleobase-containing compound metabolic process"/>
    <property type="evidence" value="ECO:0007669"/>
    <property type="project" value="UniProtKB-ARBA"/>
</dbReference>
<comment type="similarity">
    <text evidence="2">Belongs to the DNA photolyase class-1 family.</text>
</comment>
<evidence type="ECO:0000256" key="4">
    <source>
        <dbReference type="ARBA" id="ARBA00022827"/>
    </source>
</evidence>
<dbReference type="Pfam" id="PF03441">
    <property type="entry name" value="FAD_binding_7"/>
    <property type="match status" value="1"/>
</dbReference>
<dbReference type="PANTHER" id="PTHR11455:SF9">
    <property type="entry name" value="CRYPTOCHROME CIRCADIAN CLOCK 5 ISOFORM X1"/>
    <property type="match status" value="1"/>
</dbReference>
<evidence type="ECO:0000256" key="3">
    <source>
        <dbReference type="ARBA" id="ARBA00022630"/>
    </source>
</evidence>
<sequence length="532" mass="59797">MTRARFGHGTGNRLCHKNHNTTDPIMANNYLIWLRQDLRTTDNTALAACCQAAQQAGAGVLAVVYLTPSQWQLHDKSLWQIDLILRQIAQLKQSLAALNIGLVVRTVADFAIQAQDVVALCQQNAICQLFANREYLDREIIRDRRVHTDAQQIGVQMNWYDDSTIVAPQRVLTNQGQPYKVFTPFYKRWLALLETAPLMPAATPAPNALDTTALAATLTSPKQALTIAEFYQAFYQPTPSLDEQLAQVQTLGETLYPAGEVAAQARLDEFLQYDIAEYNSARDVPALHGHLGATSRLSPYLAAGGLSARLCYVKARQQLDVLPEAHKDIYRWISELAWRDFYVDVVVNRPDIVKGQAFLVETDTAVTWRYDEADFAAWCAGRTGVPLVDAAMRCLNATGFMHNRLRMVVAMYLSKNLLIDWRWGERYFMQQLVDGDFASNNGGWQWSASVGTDAQPYFRVMNPFSQAASHDVDAAFIKHWLPELAAIPAKILHDETKLQQQLAANPAIDYPRLDTPTKVTRKLAIEAFKHEF</sequence>
<dbReference type="PROSITE" id="PS00394">
    <property type="entry name" value="DNA_PHOTOLYASES_1_1"/>
    <property type="match status" value="1"/>
</dbReference>
<dbReference type="InterPro" id="IPR002081">
    <property type="entry name" value="Cryptochrome/DNA_photolyase_1"/>
</dbReference>
<dbReference type="PANTHER" id="PTHR11455">
    <property type="entry name" value="CRYPTOCHROME"/>
    <property type="match status" value="1"/>
</dbReference>
<dbReference type="PRINTS" id="PR00147">
    <property type="entry name" value="DNAPHOTLYASE"/>
</dbReference>